<dbReference type="InterPro" id="IPR038594">
    <property type="entry name" value="SepF-like_sf"/>
</dbReference>
<evidence type="ECO:0008006" key="3">
    <source>
        <dbReference type="Google" id="ProtNLM"/>
    </source>
</evidence>
<evidence type="ECO:0000313" key="1">
    <source>
        <dbReference type="EMBL" id="AIC14227.1"/>
    </source>
</evidence>
<evidence type="ECO:0000313" key="2">
    <source>
        <dbReference type="Proteomes" id="UP000027093"/>
    </source>
</evidence>
<dbReference type="InterPro" id="IPR007561">
    <property type="entry name" value="Cell_div_SepF/SepF-rel"/>
</dbReference>
<dbReference type="OrthoDB" id="6148at2157"/>
<protein>
    <recommendedName>
        <fullName evidence="3">Cell division protein SepF</fullName>
    </recommendedName>
</protein>
<organism evidence="1 2">
    <name type="scientific">Nitrososphaera viennensis EN76</name>
    <dbReference type="NCBI Taxonomy" id="926571"/>
    <lineage>
        <taxon>Archaea</taxon>
        <taxon>Nitrososphaerota</taxon>
        <taxon>Nitrososphaeria</taxon>
        <taxon>Nitrososphaerales</taxon>
        <taxon>Nitrososphaeraceae</taxon>
        <taxon>Nitrososphaera</taxon>
    </lineage>
</organism>
<proteinExistence type="predicted"/>
<dbReference type="HOGENOM" id="CLU_2406201_0_0_2"/>
<gene>
    <name evidence="1" type="ORF">NVIE_000440</name>
</gene>
<dbReference type="AlphaFoldDB" id="A0A060HM15"/>
<dbReference type="GeneID" id="74945308"/>
<keyword evidence="2" id="KW-1185">Reference proteome</keyword>
<dbReference type="Proteomes" id="UP000027093">
    <property type="component" value="Chromosome"/>
</dbReference>
<dbReference type="RefSeq" id="WP_075053480.1">
    <property type="nucleotide sequence ID" value="NZ_CP007536.1"/>
</dbReference>
<dbReference type="Pfam" id="PF04472">
    <property type="entry name" value="SepF"/>
    <property type="match status" value="1"/>
</dbReference>
<name>A0A060HM15_9ARCH</name>
<dbReference type="STRING" id="926571.NVIE_000440"/>
<dbReference type="EMBL" id="CP007536">
    <property type="protein sequence ID" value="AIC14227.1"/>
    <property type="molecule type" value="Genomic_DNA"/>
</dbReference>
<sequence length="97" mass="10921">MTDRPTTTQKAPVYLKALTLRDVSDAQGVKEDIKKHMIVILRVTPLAQKDVEELRKVVEELYSYAQSVGGDIARLGEERIVITPPGVKIWRGAYDLK</sequence>
<reference evidence="1 2" key="1">
    <citation type="journal article" date="2014" name="Int. J. Syst. Evol. Microbiol.">
        <title>Nitrososphaera viennensis gen. nov., sp. nov., an aerobic and mesophilic, ammonia-oxidizing archaeon from soil and a member of the archaeal phylum Thaumarchaeota.</title>
        <authorList>
            <person name="Stieglmeier M."/>
            <person name="Klingl A."/>
            <person name="Alves R.J."/>
            <person name="Rittmann S.K."/>
            <person name="Melcher M."/>
            <person name="Leisch N."/>
            <person name="Schleper C."/>
        </authorList>
    </citation>
    <scope>NUCLEOTIDE SEQUENCE [LARGE SCALE GENOMIC DNA]</scope>
    <source>
        <strain evidence="1">EN76</strain>
    </source>
</reference>
<accession>A0A060HM15</accession>
<dbReference type="KEGG" id="nvn:NVIE_000440"/>
<dbReference type="Gene3D" id="3.30.110.150">
    <property type="entry name" value="SepF-like protein"/>
    <property type="match status" value="1"/>
</dbReference>